<name>A0A7G9G8Z1_9FIRM</name>
<dbReference type="EMBL" id="CP060635">
    <property type="protein sequence ID" value="QNM07273.1"/>
    <property type="molecule type" value="Genomic_DNA"/>
</dbReference>
<reference evidence="1 2" key="1">
    <citation type="submission" date="2020-08" db="EMBL/GenBank/DDBJ databases">
        <authorList>
            <person name="Liu C."/>
            <person name="Sun Q."/>
        </authorList>
    </citation>
    <scope>NUCLEOTIDE SEQUENCE [LARGE SCALE GENOMIC DNA]</scope>
    <source>
        <strain evidence="1 2">NSJ-29</strain>
    </source>
</reference>
<organism evidence="1 2">
    <name type="scientific">Wansuia hejianensis</name>
    <dbReference type="NCBI Taxonomy" id="2763667"/>
    <lineage>
        <taxon>Bacteria</taxon>
        <taxon>Bacillati</taxon>
        <taxon>Bacillota</taxon>
        <taxon>Clostridia</taxon>
        <taxon>Lachnospirales</taxon>
        <taxon>Lachnospiraceae</taxon>
        <taxon>Wansuia</taxon>
    </lineage>
</organism>
<evidence type="ECO:0000313" key="1">
    <source>
        <dbReference type="EMBL" id="QNM07273.1"/>
    </source>
</evidence>
<protein>
    <submittedName>
        <fullName evidence="1">Uncharacterized protein</fullName>
    </submittedName>
</protein>
<sequence length="83" mass="9507">MQEKDFVDPEILKNGNVLLLLKQRFIENRSEETIIPLLCCLGDSQVIVPMNVTMSKEDEEMFLHAQKGEIVTTSGDIRMKPEE</sequence>
<keyword evidence="2" id="KW-1185">Reference proteome</keyword>
<dbReference type="RefSeq" id="WP_118647590.1">
    <property type="nucleotide sequence ID" value="NZ_CP060635.1"/>
</dbReference>
<gene>
    <name evidence="1" type="ORF">H9Q79_09945</name>
</gene>
<evidence type="ECO:0000313" key="2">
    <source>
        <dbReference type="Proteomes" id="UP000515860"/>
    </source>
</evidence>
<accession>A0A7G9G8Z1</accession>
<dbReference type="AlphaFoldDB" id="A0A7G9G8Z1"/>
<dbReference type="Proteomes" id="UP000515860">
    <property type="component" value="Chromosome"/>
</dbReference>
<dbReference type="KEGG" id="whj:H9Q79_09945"/>
<proteinExistence type="predicted"/>